<accession>A0A5M8PSJ6</accession>
<feature type="region of interest" description="Disordered" evidence="1">
    <location>
        <begin position="65"/>
        <end position="97"/>
    </location>
</feature>
<name>A0A5M8PSJ6_9LECA</name>
<evidence type="ECO:0000313" key="2">
    <source>
        <dbReference type="EMBL" id="KAA6411952.1"/>
    </source>
</evidence>
<sequence length="136" mass="14059">MHLQARADGLDSPPARAGGRRPAEGAAGHQPVAAQVDVLPDDVVAADEEQLQRGLGVQALHEDDQVGGAVGDAPDDAVAPGGVPGQESAGEESKKQAHFCSVHGPHEIQHEKQKRMLDIGGLFVAVSKRSLADPTV</sequence>
<dbReference type="EMBL" id="VXIT01000006">
    <property type="protein sequence ID" value="KAA6411952.1"/>
    <property type="molecule type" value="Genomic_DNA"/>
</dbReference>
<dbReference type="AlphaFoldDB" id="A0A5M8PSJ6"/>
<organism evidence="2 3">
    <name type="scientific">Lasallia pustulata</name>
    <dbReference type="NCBI Taxonomy" id="136370"/>
    <lineage>
        <taxon>Eukaryota</taxon>
        <taxon>Fungi</taxon>
        <taxon>Dikarya</taxon>
        <taxon>Ascomycota</taxon>
        <taxon>Pezizomycotina</taxon>
        <taxon>Lecanoromycetes</taxon>
        <taxon>OSLEUM clade</taxon>
        <taxon>Umbilicariomycetidae</taxon>
        <taxon>Umbilicariales</taxon>
        <taxon>Umbilicariaceae</taxon>
        <taxon>Lasallia</taxon>
    </lineage>
</organism>
<reference evidence="2 3" key="1">
    <citation type="submission" date="2019-09" db="EMBL/GenBank/DDBJ databases">
        <title>The hologenome of the rock-dwelling lichen Lasallia pustulata.</title>
        <authorList>
            <person name="Greshake Tzovaras B."/>
            <person name="Segers F."/>
            <person name="Bicker A."/>
            <person name="Dal Grande F."/>
            <person name="Otte J."/>
            <person name="Hankeln T."/>
            <person name="Schmitt I."/>
            <person name="Ebersberger I."/>
        </authorList>
    </citation>
    <scope>NUCLEOTIDE SEQUENCE [LARGE SCALE GENOMIC DNA]</scope>
    <source>
        <strain evidence="2">A1-1</strain>
    </source>
</reference>
<protein>
    <submittedName>
        <fullName evidence="2">Uncharacterized protein</fullName>
    </submittedName>
</protein>
<evidence type="ECO:0000313" key="3">
    <source>
        <dbReference type="Proteomes" id="UP000324767"/>
    </source>
</evidence>
<gene>
    <name evidence="2" type="ORF">FRX48_04102</name>
</gene>
<dbReference type="Proteomes" id="UP000324767">
    <property type="component" value="Unassembled WGS sequence"/>
</dbReference>
<proteinExistence type="predicted"/>
<evidence type="ECO:0000256" key="1">
    <source>
        <dbReference type="SAM" id="MobiDB-lite"/>
    </source>
</evidence>
<feature type="region of interest" description="Disordered" evidence="1">
    <location>
        <begin position="1"/>
        <end position="31"/>
    </location>
</feature>
<comment type="caution">
    <text evidence="2">The sequence shown here is derived from an EMBL/GenBank/DDBJ whole genome shotgun (WGS) entry which is preliminary data.</text>
</comment>